<gene>
    <name evidence="2" type="ORF">DM02DRAFT_610671</name>
</gene>
<dbReference type="Pfam" id="PF01467">
    <property type="entry name" value="CTP_transf_like"/>
    <property type="match status" value="1"/>
</dbReference>
<sequence>MSDVLLPQKETVPLQKFIKKAWVKETTITPFTAEPMLRRSKKNRIIYYIGSFNPPHLGHLALISHVFQNSKDPDEYNAIAVIVLAHAEGWVKRKVSGDDSPLHLTFDERLRLLEASITKQQRDWLWIFPVDVGGWWGFQGRLINACARDGFVLEFHELLGPDYVQASQPKSSGLHGIVTSNICRPADFVSSQDTGPHLIQLTGYTHWEKIERRGDNEDVYMCRHTRTPEYTVRFVYAKHSTMNEDISSTQIRKTITDTHSSELLSKISTVALSPELLLRILHEKGGGLVG</sequence>
<keyword evidence="3" id="KW-1185">Reference proteome</keyword>
<name>A0A2V1E801_9PLEO</name>
<evidence type="ECO:0000313" key="3">
    <source>
        <dbReference type="Proteomes" id="UP000244855"/>
    </source>
</evidence>
<dbReference type="Proteomes" id="UP000244855">
    <property type="component" value="Unassembled WGS sequence"/>
</dbReference>
<dbReference type="Gene3D" id="3.40.50.620">
    <property type="entry name" value="HUPs"/>
    <property type="match status" value="1"/>
</dbReference>
<dbReference type="STRING" id="97972.A0A2V1E801"/>
<feature type="domain" description="Cytidyltransferase-like" evidence="1">
    <location>
        <begin position="47"/>
        <end position="253"/>
    </location>
</feature>
<dbReference type="GO" id="GO:0003824">
    <property type="term" value="F:catalytic activity"/>
    <property type="evidence" value="ECO:0007669"/>
    <property type="project" value="InterPro"/>
</dbReference>
<evidence type="ECO:0000313" key="2">
    <source>
        <dbReference type="EMBL" id="PVI05355.1"/>
    </source>
</evidence>
<accession>A0A2V1E801</accession>
<dbReference type="OrthoDB" id="3692517at2759"/>
<protein>
    <recommendedName>
        <fullName evidence="1">Cytidyltransferase-like domain-containing protein</fullName>
    </recommendedName>
</protein>
<evidence type="ECO:0000259" key="1">
    <source>
        <dbReference type="Pfam" id="PF01467"/>
    </source>
</evidence>
<dbReference type="InterPro" id="IPR004821">
    <property type="entry name" value="Cyt_trans-like"/>
</dbReference>
<reference evidence="2 3" key="1">
    <citation type="journal article" date="2018" name="Sci. Rep.">
        <title>Comparative genomics provides insights into the lifestyle and reveals functional heterogeneity of dark septate endophytic fungi.</title>
        <authorList>
            <person name="Knapp D.G."/>
            <person name="Nemeth J.B."/>
            <person name="Barry K."/>
            <person name="Hainaut M."/>
            <person name="Henrissat B."/>
            <person name="Johnson J."/>
            <person name="Kuo A."/>
            <person name="Lim J.H.P."/>
            <person name="Lipzen A."/>
            <person name="Nolan M."/>
            <person name="Ohm R.A."/>
            <person name="Tamas L."/>
            <person name="Grigoriev I.V."/>
            <person name="Spatafora J.W."/>
            <person name="Nagy L.G."/>
            <person name="Kovacs G.M."/>
        </authorList>
    </citation>
    <scope>NUCLEOTIDE SEQUENCE [LARGE SCALE GENOMIC DNA]</scope>
    <source>
        <strain evidence="2 3">DSE2036</strain>
    </source>
</reference>
<dbReference type="InterPro" id="IPR014729">
    <property type="entry name" value="Rossmann-like_a/b/a_fold"/>
</dbReference>
<dbReference type="SUPFAM" id="SSF52374">
    <property type="entry name" value="Nucleotidylyl transferase"/>
    <property type="match status" value="1"/>
</dbReference>
<proteinExistence type="predicted"/>
<organism evidence="2 3">
    <name type="scientific">Periconia macrospinosa</name>
    <dbReference type="NCBI Taxonomy" id="97972"/>
    <lineage>
        <taxon>Eukaryota</taxon>
        <taxon>Fungi</taxon>
        <taxon>Dikarya</taxon>
        <taxon>Ascomycota</taxon>
        <taxon>Pezizomycotina</taxon>
        <taxon>Dothideomycetes</taxon>
        <taxon>Pleosporomycetidae</taxon>
        <taxon>Pleosporales</taxon>
        <taxon>Massarineae</taxon>
        <taxon>Periconiaceae</taxon>
        <taxon>Periconia</taxon>
    </lineage>
</organism>
<dbReference type="AlphaFoldDB" id="A0A2V1E801"/>
<dbReference type="EMBL" id="KZ805314">
    <property type="protein sequence ID" value="PVI05355.1"/>
    <property type="molecule type" value="Genomic_DNA"/>
</dbReference>